<sequence>MRPASIGLVLAAITVGASAGITLWRGVPDKVPPYFSQANVSMAVEQDGDYRNFMWTADWWNSTISGEMNMGRMICPLSESERSHLTTLTLEERGRMPLPCNYQDPEKLLAGSEIVQQIVSSVAALKAKRVAMVGLGPGTQATYWQRYHPEIERIDVVELSSTVVDLAQQYFGLHPDRRLRIHVADGREWLKEAAPFDVFVHDATGSEHYFLWPSSLRLIREKSNGGAMVINMLGTPAPLKALLISYFRLYFAEVRAYSDVVVASWTPLVMDWNGLPDYIRAWQEQGGEDAYRSSPLWWTVPLLSIVVLMAVLRTAATKTNEYVVQFDEEELSPLAKLHPRAGFRFRQGFKECDPAGRFAKQEVL</sequence>
<feature type="signal peptide" evidence="2">
    <location>
        <begin position="1"/>
        <end position="19"/>
    </location>
</feature>
<evidence type="ECO:0000313" key="3">
    <source>
        <dbReference type="EMBL" id="CAD9110904.1"/>
    </source>
</evidence>
<dbReference type="PANTHER" id="PTHR43317">
    <property type="entry name" value="THERMOSPERMINE SYNTHASE ACAULIS5"/>
    <property type="match status" value="1"/>
</dbReference>
<protein>
    <recommendedName>
        <fullName evidence="4">PABS domain-containing protein</fullName>
    </recommendedName>
</protein>
<dbReference type="AlphaFoldDB" id="A0A7S1LQY1"/>
<keyword evidence="2" id="KW-0732">Signal</keyword>
<dbReference type="SUPFAM" id="SSF53335">
    <property type="entry name" value="S-adenosyl-L-methionine-dependent methyltransferases"/>
    <property type="match status" value="1"/>
</dbReference>
<name>A0A7S1LQY1_ALECA</name>
<feature type="non-terminal residue" evidence="3">
    <location>
        <position position="364"/>
    </location>
</feature>
<dbReference type="EMBL" id="HBGE01020519">
    <property type="protein sequence ID" value="CAD9110904.1"/>
    <property type="molecule type" value="Transcribed_RNA"/>
</dbReference>
<dbReference type="GO" id="GO:0006596">
    <property type="term" value="P:polyamine biosynthetic process"/>
    <property type="evidence" value="ECO:0007669"/>
    <property type="project" value="UniProtKB-KW"/>
</dbReference>
<dbReference type="PANTHER" id="PTHR43317:SF1">
    <property type="entry name" value="THERMOSPERMINE SYNTHASE ACAULIS5"/>
    <property type="match status" value="1"/>
</dbReference>
<reference evidence="3" key="1">
    <citation type="submission" date="2021-01" db="EMBL/GenBank/DDBJ databases">
        <authorList>
            <person name="Corre E."/>
            <person name="Pelletier E."/>
            <person name="Niang G."/>
            <person name="Scheremetjew M."/>
            <person name="Finn R."/>
            <person name="Kale V."/>
            <person name="Holt S."/>
            <person name="Cochrane G."/>
            <person name="Meng A."/>
            <person name="Brown T."/>
            <person name="Cohen L."/>
        </authorList>
    </citation>
    <scope>NUCLEOTIDE SEQUENCE</scope>
    <source>
        <strain evidence="3">OF101</strain>
    </source>
</reference>
<accession>A0A7S1LQY1</accession>
<evidence type="ECO:0000256" key="1">
    <source>
        <dbReference type="ARBA" id="ARBA00023115"/>
    </source>
</evidence>
<feature type="chain" id="PRO_5030994470" description="PABS domain-containing protein" evidence="2">
    <location>
        <begin position="20"/>
        <end position="364"/>
    </location>
</feature>
<gene>
    <name evidence="3" type="ORF">ACAT0790_LOCUS12361</name>
</gene>
<dbReference type="CDD" id="cd02440">
    <property type="entry name" value="AdoMet_MTases"/>
    <property type="match status" value="1"/>
</dbReference>
<evidence type="ECO:0000256" key="2">
    <source>
        <dbReference type="SAM" id="SignalP"/>
    </source>
</evidence>
<organism evidence="3">
    <name type="scientific">Alexandrium catenella</name>
    <name type="common">Red tide dinoflagellate</name>
    <name type="synonym">Gonyaulax catenella</name>
    <dbReference type="NCBI Taxonomy" id="2925"/>
    <lineage>
        <taxon>Eukaryota</taxon>
        <taxon>Sar</taxon>
        <taxon>Alveolata</taxon>
        <taxon>Dinophyceae</taxon>
        <taxon>Gonyaulacales</taxon>
        <taxon>Pyrocystaceae</taxon>
        <taxon>Alexandrium</taxon>
    </lineage>
</organism>
<proteinExistence type="predicted"/>
<keyword evidence="1" id="KW-0620">Polyamine biosynthesis</keyword>
<dbReference type="Gene3D" id="3.40.50.150">
    <property type="entry name" value="Vaccinia Virus protein VP39"/>
    <property type="match status" value="1"/>
</dbReference>
<dbReference type="InterPro" id="IPR029063">
    <property type="entry name" value="SAM-dependent_MTases_sf"/>
</dbReference>
<evidence type="ECO:0008006" key="4">
    <source>
        <dbReference type="Google" id="ProtNLM"/>
    </source>
</evidence>